<gene>
    <name evidence="9" type="ORF">GCM10010405_30110</name>
</gene>
<evidence type="ECO:0000256" key="1">
    <source>
        <dbReference type="ARBA" id="ARBA00005791"/>
    </source>
</evidence>
<evidence type="ECO:0000313" key="9">
    <source>
        <dbReference type="EMBL" id="GAA2444562.1"/>
    </source>
</evidence>
<keyword evidence="10" id="KW-1185">Reference proteome</keyword>
<comment type="similarity">
    <text evidence="1">Belongs to the thioredoxin family. DsbA subfamily.</text>
</comment>
<dbReference type="Pfam" id="PF13462">
    <property type="entry name" value="Thioredoxin_4"/>
    <property type="match status" value="1"/>
</dbReference>
<feature type="region of interest" description="Disordered" evidence="6">
    <location>
        <begin position="225"/>
        <end position="253"/>
    </location>
</feature>
<keyword evidence="7" id="KW-0812">Transmembrane</keyword>
<evidence type="ECO:0000313" key="10">
    <source>
        <dbReference type="Proteomes" id="UP001501638"/>
    </source>
</evidence>
<accession>A0ABN3JYY2</accession>
<sequence length="253" mass="27418">MTNRNTPEGKHTARERLRRRREREKKAEKRARTLKTVIAAVAVLGVVGLVGAVAAHRGGGEAGAGGTGAGVEPIVDGDPGAPVTLTVYEDFRCPGCGHFENGFREAIHRLRDGGKMKVEYHLVTIIDGNVGGHGSAYAANAAACARDEGRFREYHDVLFAHQPEEIDDAFADKDRLLELAKQVKGLSGPDFTRCVREDEHREWVERSNEAFLASGHDSTPTVLLDGEDLYGDPSAPLTPEKLTEKVEAAARKA</sequence>
<dbReference type="Proteomes" id="UP001501638">
    <property type="component" value="Unassembled WGS sequence"/>
</dbReference>
<keyword evidence="7" id="KW-1133">Transmembrane helix</keyword>
<feature type="transmembrane region" description="Helical" evidence="7">
    <location>
        <begin position="33"/>
        <end position="55"/>
    </location>
</feature>
<proteinExistence type="inferred from homology"/>
<feature type="compositionally biased region" description="Basic and acidic residues" evidence="6">
    <location>
        <begin position="241"/>
        <end position="253"/>
    </location>
</feature>
<evidence type="ECO:0000256" key="3">
    <source>
        <dbReference type="ARBA" id="ARBA00023002"/>
    </source>
</evidence>
<keyword evidence="2" id="KW-0732">Signal</keyword>
<dbReference type="InterPro" id="IPR012336">
    <property type="entry name" value="Thioredoxin-like_fold"/>
</dbReference>
<evidence type="ECO:0000256" key="6">
    <source>
        <dbReference type="SAM" id="MobiDB-lite"/>
    </source>
</evidence>
<feature type="region of interest" description="Disordered" evidence="6">
    <location>
        <begin position="1"/>
        <end position="30"/>
    </location>
</feature>
<dbReference type="SUPFAM" id="SSF52833">
    <property type="entry name" value="Thioredoxin-like"/>
    <property type="match status" value="1"/>
</dbReference>
<protein>
    <recommendedName>
        <fullName evidence="8">Thioredoxin-like fold domain-containing protein</fullName>
    </recommendedName>
</protein>
<evidence type="ECO:0000256" key="5">
    <source>
        <dbReference type="ARBA" id="ARBA00023284"/>
    </source>
</evidence>
<keyword evidence="5" id="KW-0676">Redox-active center</keyword>
<reference evidence="9 10" key="1">
    <citation type="journal article" date="2019" name="Int. J. Syst. Evol. Microbiol.">
        <title>The Global Catalogue of Microorganisms (GCM) 10K type strain sequencing project: providing services to taxonomists for standard genome sequencing and annotation.</title>
        <authorList>
            <consortium name="The Broad Institute Genomics Platform"/>
            <consortium name="The Broad Institute Genome Sequencing Center for Infectious Disease"/>
            <person name="Wu L."/>
            <person name="Ma J."/>
        </authorList>
    </citation>
    <scope>NUCLEOTIDE SEQUENCE [LARGE SCALE GENOMIC DNA]</scope>
    <source>
        <strain evidence="9 10">JCM 6305</strain>
    </source>
</reference>
<dbReference type="PANTHER" id="PTHR13887">
    <property type="entry name" value="GLUTATHIONE S-TRANSFERASE KAPPA"/>
    <property type="match status" value="1"/>
</dbReference>
<dbReference type="InterPro" id="IPR036249">
    <property type="entry name" value="Thioredoxin-like_sf"/>
</dbReference>
<dbReference type="Gene3D" id="3.40.30.10">
    <property type="entry name" value="Glutaredoxin"/>
    <property type="match status" value="1"/>
</dbReference>
<comment type="caution">
    <text evidence="9">The sequence shown here is derived from an EMBL/GenBank/DDBJ whole genome shotgun (WGS) entry which is preliminary data.</text>
</comment>
<dbReference type="RefSeq" id="WP_344322897.1">
    <property type="nucleotide sequence ID" value="NZ_BAAASZ010000020.1"/>
</dbReference>
<keyword evidence="3" id="KW-0560">Oxidoreductase</keyword>
<keyword evidence="7" id="KW-0472">Membrane</keyword>
<evidence type="ECO:0000256" key="2">
    <source>
        <dbReference type="ARBA" id="ARBA00022729"/>
    </source>
</evidence>
<dbReference type="PANTHER" id="PTHR13887:SF14">
    <property type="entry name" value="DISULFIDE BOND FORMATION PROTEIN D"/>
    <property type="match status" value="1"/>
</dbReference>
<dbReference type="EMBL" id="BAAASZ010000020">
    <property type="protein sequence ID" value="GAA2444562.1"/>
    <property type="molecule type" value="Genomic_DNA"/>
</dbReference>
<feature type="domain" description="Thioredoxin-like fold" evidence="8">
    <location>
        <begin position="73"/>
        <end position="246"/>
    </location>
</feature>
<organism evidence="9 10">
    <name type="scientific">Streptomyces macrosporus</name>
    <dbReference type="NCBI Taxonomy" id="44032"/>
    <lineage>
        <taxon>Bacteria</taxon>
        <taxon>Bacillati</taxon>
        <taxon>Actinomycetota</taxon>
        <taxon>Actinomycetes</taxon>
        <taxon>Kitasatosporales</taxon>
        <taxon>Streptomycetaceae</taxon>
        <taxon>Streptomyces</taxon>
    </lineage>
</organism>
<evidence type="ECO:0000256" key="7">
    <source>
        <dbReference type="SAM" id="Phobius"/>
    </source>
</evidence>
<keyword evidence="4" id="KW-1015">Disulfide bond</keyword>
<evidence type="ECO:0000259" key="8">
    <source>
        <dbReference type="Pfam" id="PF13462"/>
    </source>
</evidence>
<evidence type="ECO:0000256" key="4">
    <source>
        <dbReference type="ARBA" id="ARBA00023157"/>
    </source>
</evidence>
<name>A0ABN3JYY2_9ACTN</name>